<reference evidence="15 16" key="2">
    <citation type="submission" date="2018-11" db="EMBL/GenBank/DDBJ databases">
        <authorList>
            <consortium name="Pathogen Informatics"/>
        </authorList>
    </citation>
    <scope>NUCLEOTIDE SEQUENCE [LARGE SCALE GENOMIC DNA]</scope>
</reference>
<dbReference type="SMART" id="SM00478">
    <property type="entry name" value="ENDO3c"/>
    <property type="match status" value="1"/>
</dbReference>
<organism evidence="17">
    <name type="scientific">Soboliphyme baturini</name>
    <dbReference type="NCBI Taxonomy" id="241478"/>
    <lineage>
        <taxon>Eukaryota</taxon>
        <taxon>Metazoa</taxon>
        <taxon>Ecdysozoa</taxon>
        <taxon>Nematoda</taxon>
        <taxon>Enoplea</taxon>
        <taxon>Dorylaimia</taxon>
        <taxon>Dioctophymatida</taxon>
        <taxon>Dioctophymatoidea</taxon>
        <taxon>Soboliphymatidae</taxon>
        <taxon>Soboliphyme</taxon>
    </lineage>
</organism>
<comment type="similarity">
    <text evidence="2">Belongs to the type-1 OGG1 family.</text>
</comment>
<sequence length="273" mass="30932">MDFFRLADKSLPSLQEEWRRSDANFNKAVNAAPGIRVIRQDPVECLFSFICSSNNNIARISGMVARMCERFGEEVEVSGVAVEDRNERAKFYDFPTVDRLAQQDVADILTQLGFGYRAKFVAETAKLIANERGGQQWLFSLRLYPYDVARQQLFQLPGVGWKVADCVCLIGLDKAEAVPVDVHVWKITVEKYMPALKTVKHLSQSVYSSIMFLGAFYRDKFGPYAGWAHAVLFTADLSEPLRAREKRKPVMDKAPLSLVTKNVAKKTKTHHYA</sequence>
<keyword evidence="7" id="KW-0456">Lyase</keyword>
<evidence type="ECO:0000256" key="7">
    <source>
        <dbReference type="ARBA" id="ARBA00023239"/>
    </source>
</evidence>
<dbReference type="OrthoDB" id="238681at2759"/>
<evidence type="ECO:0000256" key="5">
    <source>
        <dbReference type="ARBA" id="ARBA00022801"/>
    </source>
</evidence>
<evidence type="ECO:0000256" key="11">
    <source>
        <dbReference type="ARBA" id="ARBA00025652"/>
    </source>
</evidence>
<dbReference type="Gene3D" id="1.10.340.30">
    <property type="entry name" value="Hypothetical protein, domain 2"/>
    <property type="match status" value="1"/>
</dbReference>
<keyword evidence="9" id="KW-0511">Multifunctional enzyme</keyword>
<dbReference type="GO" id="GO:0003684">
    <property type="term" value="F:damaged DNA binding"/>
    <property type="evidence" value="ECO:0007669"/>
    <property type="project" value="InterPro"/>
</dbReference>
<dbReference type="InterPro" id="IPR003265">
    <property type="entry name" value="HhH-GPD_domain"/>
</dbReference>
<keyword evidence="4" id="KW-0227">DNA damage</keyword>
<dbReference type="InterPro" id="IPR023170">
    <property type="entry name" value="HhH_base_excis_C"/>
</dbReference>
<dbReference type="GO" id="GO:0034039">
    <property type="term" value="F:8-oxo-7,8-dihydroguanine DNA N-glycosylase activity"/>
    <property type="evidence" value="ECO:0007669"/>
    <property type="project" value="TreeGrafter"/>
</dbReference>
<dbReference type="FunFam" id="1.10.1670.10:FF:000005">
    <property type="entry name" value="N-glycosylase/DNA lyase OGG1"/>
    <property type="match status" value="1"/>
</dbReference>
<dbReference type="SUPFAM" id="SSF48150">
    <property type="entry name" value="DNA-glycosylase"/>
    <property type="match status" value="1"/>
</dbReference>
<dbReference type="Pfam" id="PF00730">
    <property type="entry name" value="HhH-GPD"/>
    <property type="match status" value="1"/>
</dbReference>
<protein>
    <recommendedName>
        <fullName evidence="13">N-glycosylase/DNA lyase</fullName>
        <ecNumber evidence="3">4.2.99.18</ecNumber>
    </recommendedName>
</protein>
<reference evidence="17" key="1">
    <citation type="submission" date="2016-06" db="UniProtKB">
        <authorList>
            <consortium name="WormBaseParasite"/>
        </authorList>
    </citation>
    <scope>IDENTIFICATION</scope>
</reference>
<evidence type="ECO:0000313" key="16">
    <source>
        <dbReference type="Proteomes" id="UP000270296"/>
    </source>
</evidence>
<dbReference type="InterPro" id="IPR012904">
    <property type="entry name" value="OGG_N"/>
</dbReference>
<evidence type="ECO:0000256" key="4">
    <source>
        <dbReference type="ARBA" id="ARBA00022763"/>
    </source>
</evidence>
<evidence type="ECO:0000256" key="8">
    <source>
        <dbReference type="ARBA" id="ARBA00023242"/>
    </source>
</evidence>
<accession>A0A183IJC1</accession>
<dbReference type="Pfam" id="PF07934">
    <property type="entry name" value="OGG_N"/>
    <property type="match status" value="1"/>
</dbReference>
<dbReference type="CDD" id="cd00056">
    <property type="entry name" value="ENDO3c"/>
    <property type="match status" value="1"/>
</dbReference>
<evidence type="ECO:0000259" key="14">
    <source>
        <dbReference type="SMART" id="SM00478"/>
    </source>
</evidence>
<dbReference type="PANTHER" id="PTHR10242">
    <property type="entry name" value="8-OXOGUANINE DNA GLYCOSYLASE"/>
    <property type="match status" value="1"/>
</dbReference>
<proteinExistence type="inferred from homology"/>
<keyword evidence="8" id="KW-0539">Nucleus</keyword>
<dbReference type="PANTHER" id="PTHR10242:SF2">
    <property type="entry name" value="N-GLYCOSYLASE_DNA LYASE"/>
    <property type="match status" value="1"/>
</dbReference>
<evidence type="ECO:0000256" key="6">
    <source>
        <dbReference type="ARBA" id="ARBA00023204"/>
    </source>
</evidence>
<dbReference type="AlphaFoldDB" id="A0A183IJC1"/>
<gene>
    <name evidence="15" type="ORF">SBAD_LOCUS3717</name>
</gene>
<comment type="function">
    <text evidence="11">DNA repair enzyme that incises DNA at 8-oxoG residues. Excises 7,8-dihydro-8-oxoguanine and 2,6-diamino-4-hydroxy-5-N-methylformamidopyrimidine (FAPY) from damaged DNA. Has a beta-lyase activity that nicks DNA 3' to the lesion.</text>
</comment>
<evidence type="ECO:0000256" key="13">
    <source>
        <dbReference type="ARBA" id="ARBA00073127"/>
    </source>
</evidence>
<evidence type="ECO:0000256" key="12">
    <source>
        <dbReference type="ARBA" id="ARBA00044632"/>
    </source>
</evidence>
<evidence type="ECO:0000256" key="9">
    <source>
        <dbReference type="ARBA" id="ARBA00023268"/>
    </source>
</evidence>
<dbReference type="GO" id="GO:0006289">
    <property type="term" value="P:nucleotide-excision repair"/>
    <property type="evidence" value="ECO:0007669"/>
    <property type="project" value="InterPro"/>
</dbReference>
<evidence type="ECO:0000256" key="10">
    <source>
        <dbReference type="ARBA" id="ARBA00023295"/>
    </source>
</evidence>
<dbReference type="InterPro" id="IPR052054">
    <property type="entry name" value="Oxidative_DNA_repair_enzyme"/>
</dbReference>
<evidence type="ECO:0000256" key="3">
    <source>
        <dbReference type="ARBA" id="ARBA00012720"/>
    </source>
</evidence>
<dbReference type="GO" id="GO:0006285">
    <property type="term" value="P:base-excision repair, AP site formation"/>
    <property type="evidence" value="ECO:0007669"/>
    <property type="project" value="TreeGrafter"/>
</dbReference>
<keyword evidence="5" id="KW-0378">Hydrolase</keyword>
<keyword evidence="10" id="KW-0326">Glycosidase</keyword>
<comment type="catalytic activity">
    <reaction evidence="12">
        <text>2'-deoxyribonucleotide-(2'-deoxyribose 5'-phosphate)-2'-deoxyribonucleotide-DNA = a 3'-end 2'-deoxyribonucleotide-(2,3-dehydro-2,3-deoxyribose 5'-phosphate)-DNA + a 5'-end 5'-phospho-2'-deoxyribonucleoside-DNA + H(+)</text>
        <dbReference type="Rhea" id="RHEA:66592"/>
        <dbReference type="Rhea" id="RHEA-COMP:13180"/>
        <dbReference type="Rhea" id="RHEA-COMP:16897"/>
        <dbReference type="Rhea" id="RHEA-COMP:17067"/>
        <dbReference type="ChEBI" id="CHEBI:15378"/>
        <dbReference type="ChEBI" id="CHEBI:136412"/>
        <dbReference type="ChEBI" id="CHEBI:157695"/>
        <dbReference type="ChEBI" id="CHEBI:167181"/>
        <dbReference type="EC" id="4.2.99.18"/>
    </reaction>
</comment>
<name>A0A183IJC1_9BILA</name>
<dbReference type="WBParaSite" id="SBAD_0000388701-mRNA-1">
    <property type="protein sequence ID" value="SBAD_0000388701-mRNA-1"/>
    <property type="gene ID" value="SBAD_0000388701"/>
</dbReference>
<dbReference type="EC" id="4.2.99.18" evidence="3"/>
<evidence type="ECO:0000256" key="1">
    <source>
        <dbReference type="ARBA" id="ARBA00004123"/>
    </source>
</evidence>
<dbReference type="GO" id="GO:0140078">
    <property type="term" value="F:class I DNA-(apurinic or apyrimidinic site) endonuclease activity"/>
    <property type="evidence" value="ECO:0007669"/>
    <property type="project" value="UniProtKB-EC"/>
</dbReference>
<comment type="subcellular location">
    <subcellularLocation>
        <location evidence="1">Nucleus</location>
    </subcellularLocation>
</comment>
<evidence type="ECO:0000313" key="17">
    <source>
        <dbReference type="WBParaSite" id="SBAD_0000388701-mRNA-1"/>
    </source>
</evidence>
<dbReference type="InterPro" id="IPR011257">
    <property type="entry name" value="DNA_glycosylase"/>
</dbReference>
<keyword evidence="16" id="KW-1185">Reference proteome</keyword>
<dbReference type="GO" id="GO:0005634">
    <property type="term" value="C:nucleus"/>
    <property type="evidence" value="ECO:0007669"/>
    <property type="project" value="UniProtKB-SubCell"/>
</dbReference>
<keyword evidence="6" id="KW-0234">DNA repair</keyword>
<evidence type="ECO:0000256" key="2">
    <source>
        <dbReference type="ARBA" id="ARBA00010679"/>
    </source>
</evidence>
<feature type="domain" description="HhH-GPD" evidence="14">
    <location>
        <begin position="51"/>
        <end position="216"/>
    </location>
</feature>
<dbReference type="FunFam" id="1.10.340.30:FF:000006">
    <property type="entry name" value="N-glycosylase/DNA lyase isoform X2"/>
    <property type="match status" value="1"/>
</dbReference>
<dbReference type="EMBL" id="UZAM01007910">
    <property type="protein sequence ID" value="VDP02140.1"/>
    <property type="molecule type" value="Genomic_DNA"/>
</dbReference>
<dbReference type="Proteomes" id="UP000270296">
    <property type="component" value="Unassembled WGS sequence"/>
</dbReference>
<evidence type="ECO:0000313" key="15">
    <source>
        <dbReference type="EMBL" id="VDP02140.1"/>
    </source>
</evidence>
<dbReference type="Gene3D" id="1.10.1670.10">
    <property type="entry name" value="Helix-hairpin-Helix base-excision DNA repair enzymes (C-terminal)"/>
    <property type="match status" value="1"/>
</dbReference>